<dbReference type="InterPro" id="IPR011009">
    <property type="entry name" value="Kinase-like_dom_sf"/>
</dbReference>
<dbReference type="InterPro" id="IPR002575">
    <property type="entry name" value="Aminoglycoside_PTrfase"/>
</dbReference>
<evidence type="ECO:0000313" key="3">
    <source>
        <dbReference type="Proteomes" id="UP000295783"/>
    </source>
</evidence>
<dbReference type="Gene3D" id="3.30.200.20">
    <property type="entry name" value="Phosphorylase Kinase, domain 1"/>
    <property type="match status" value="1"/>
</dbReference>
<keyword evidence="2" id="KW-0418">Kinase</keyword>
<dbReference type="PANTHER" id="PTHR21310">
    <property type="entry name" value="AMINOGLYCOSIDE PHOSPHOTRANSFERASE-RELATED-RELATED"/>
    <property type="match status" value="1"/>
</dbReference>
<evidence type="ECO:0000313" key="2">
    <source>
        <dbReference type="EMBL" id="TDQ81418.1"/>
    </source>
</evidence>
<dbReference type="SUPFAM" id="SSF56112">
    <property type="entry name" value="Protein kinase-like (PK-like)"/>
    <property type="match status" value="1"/>
</dbReference>
<dbReference type="InterPro" id="IPR051678">
    <property type="entry name" value="AGP_Transferase"/>
</dbReference>
<dbReference type="EMBL" id="SNYW01000009">
    <property type="protein sequence ID" value="TDQ81418.1"/>
    <property type="molecule type" value="Genomic_DNA"/>
</dbReference>
<dbReference type="Proteomes" id="UP000295783">
    <property type="component" value="Unassembled WGS sequence"/>
</dbReference>
<dbReference type="AlphaFoldDB" id="A0A4R6WVX5"/>
<dbReference type="PROSITE" id="PS00109">
    <property type="entry name" value="PROTEIN_KINASE_TYR"/>
    <property type="match status" value="1"/>
</dbReference>
<reference evidence="2 3" key="1">
    <citation type="submission" date="2019-03" db="EMBL/GenBank/DDBJ databases">
        <title>Genomic Encyclopedia of Type Strains, Phase III (KMG-III): the genomes of soil and plant-associated and newly described type strains.</title>
        <authorList>
            <person name="Whitman W."/>
        </authorList>
    </citation>
    <scope>NUCLEOTIDE SEQUENCE [LARGE SCALE GENOMIC DNA]</scope>
    <source>
        <strain evidence="2 3">CGMCC 1.7660</strain>
    </source>
</reference>
<evidence type="ECO:0000259" key="1">
    <source>
        <dbReference type="Pfam" id="PF01636"/>
    </source>
</evidence>
<dbReference type="Pfam" id="PF01636">
    <property type="entry name" value="APH"/>
    <property type="match status" value="1"/>
</dbReference>
<accession>A0A4R6WVX5</accession>
<protein>
    <submittedName>
        <fullName evidence="2">Aminoglycoside phosphotransferase (APT) family kinase protein</fullName>
    </submittedName>
</protein>
<name>A0A4R6WVX5_9PROT</name>
<proteinExistence type="predicted"/>
<dbReference type="InterPro" id="IPR041726">
    <property type="entry name" value="ACAD10_11_N"/>
</dbReference>
<dbReference type="PANTHER" id="PTHR21310:SF57">
    <property type="entry name" value="BLR2944 PROTEIN"/>
    <property type="match status" value="1"/>
</dbReference>
<dbReference type="CDD" id="cd05154">
    <property type="entry name" value="ACAD10_11_N-like"/>
    <property type="match status" value="1"/>
</dbReference>
<dbReference type="InterPro" id="IPR008266">
    <property type="entry name" value="Tyr_kinase_AS"/>
</dbReference>
<sequence>MLANRIAALCAFVREKSGAGDVTATLIGRLGGGAIQHNWAIDLSLDGVAHPVVLRTDAPSGIAESRGKDQEFAILRVLHAAGIKVPEPLWLEETGRVIGTPFHVTRRLGGSADPRKLVRNIEEEPGETLARELGAEIARLHAVKPGDALGFLPQPASNLVADRLNHHRAQLDALPEPQPVLEWAINRLQDEAPAYLHNDDRVVLCHRDFRTGNYLVENDRLVALLDLEFAGLSDPYEDLGWFCARCWRFGMVGAEAGGIGSRSAFYAGYAEASGRNVDDDKVRFWEQMAALRWAIMALEQAERHLAGRERSLELALTGLVALETEYDLLVDLNLPGFKPAPRKTRLEN</sequence>
<dbReference type="OrthoDB" id="3806873at2"/>
<keyword evidence="2" id="KW-0808">Transferase</keyword>
<comment type="caution">
    <text evidence="2">The sequence shown here is derived from an EMBL/GenBank/DDBJ whole genome shotgun (WGS) entry which is preliminary data.</text>
</comment>
<keyword evidence="3" id="KW-1185">Reference proteome</keyword>
<dbReference type="Gene3D" id="3.90.1200.10">
    <property type="match status" value="1"/>
</dbReference>
<organism evidence="2 3">
    <name type="scientific">Dongia mobilis</name>
    <dbReference type="NCBI Taxonomy" id="578943"/>
    <lineage>
        <taxon>Bacteria</taxon>
        <taxon>Pseudomonadati</taxon>
        <taxon>Pseudomonadota</taxon>
        <taxon>Alphaproteobacteria</taxon>
        <taxon>Rhodospirillales</taxon>
        <taxon>Dongiaceae</taxon>
        <taxon>Dongia</taxon>
    </lineage>
</organism>
<dbReference type="RefSeq" id="WP_133613975.1">
    <property type="nucleotide sequence ID" value="NZ_SNYW01000009.1"/>
</dbReference>
<gene>
    <name evidence="2" type="ORF">A8950_2486</name>
</gene>
<dbReference type="GO" id="GO:0004672">
    <property type="term" value="F:protein kinase activity"/>
    <property type="evidence" value="ECO:0007669"/>
    <property type="project" value="InterPro"/>
</dbReference>
<feature type="domain" description="Aminoglycoside phosphotransferase" evidence="1">
    <location>
        <begin position="29"/>
        <end position="272"/>
    </location>
</feature>